<feature type="region of interest" description="Disordered" evidence="1">
    <location>
        <begin position="430"/>
        <end position="465"/>
    </location>
</feature>
<dbReference type="GO" id="GO:0006260">
    <property type="term" value="P:DNA replication"/>
    <property type="evidence" value="ECO:0007669"/>
    <property type="project" value="InterPro"/>
</dbReference>
<evidence type="ECO:0000256" key="1">
    <source>
        <dbReference type="SAM" id="MobiDB-lite"/>
    </source>
</evidence>
<sequence length="465" mass="52842">MRISTERLIINSLFANDEYFRMAGQFLKPEYFEEQETRTIFTVMNEYITKYSERPSIVEVLGMVSELSINPESSDLIEEILRYEPDDEISTEWMTDVSEDYCKRRAMKIALMESLDIIEGKSKAPLHAVSDLMDRAVNFKFDPDLGLNFYEDIDRKIESYDENLTKIPFKLGLLNKITNGGMERKTVNVVAAPSGFGKSIWLGDEAVFQSKQGLNTVYVTFEMSDTRIGKRMDATANEKTLEEMRKMSEESLRSTFEGLRNKKHGYLIVKEYGPGEITAAKLRLYLKEVEMHMGEPVDVLVLDYLNLMVSARGTKDNSLFLNGKYVSEDLVSLAKKLNLAILTAVQFGRGGQKNSSPEVSDIAESQAITNTVDFLLAMFDTDEMAAAKRAIGKILKNRYGSKDELKTFIVGIERAMMRFFDVSENESKDLADNVRDNGPTDIHRAPKFEKNGKIDNDDFGTFSFE</sequence>
<name>A0A858MV81_9CAUD</name>
<dbReference type="PANTHER" id="PTHR30153:SF2">
    <property type="entry name" value="REPLICATIVE DNA HELICASE"/>
    <property type="match status" value="1"/>
</dbReference>
<dbReference type="PROSITE" id="PS51199">
    <property type="entry name" value="SF4_HELICASE"/>
    <property type="match status" value="1"/>
</dbReference>
<protein>
    <submittedName>
        <fullName evidence="3">Primase/helicase</fullName>
    </submittedName>
</protein>
<feature type="domain" description="SF4 helicase" evidence="2">
    <location>
        <begin position="160"/>
        <end position="426"/>
    </location>
</feature>
<dbReference type="Gene3D" id="3.40.50.300">
    <property type="entry name" value="P-loop containing nucleotide triphosphate hydrolases"/>
    <property type="match status" value="1"/>
</dbReference>
<feature type="compositionally biased region" description="Basic and acidic residues" evidence="1">
    <location>
        <begin position="441"/>
        <end position="456"/>
    </location>
</feature>
<dbReference type="EMBL" id="MT234342">
    <property type="protein sequence ID" value="QIW87880.1"/>
    <property type="molecule type" value="Genomic_DNA"/>
</dbReference>
<dbReference type="InterPro" id="IPR027417">
    <property type="entry name" value="P-loop_NTPase"/>
</dbReference>
<dbReference type="GO" id="GO:0003678">
    <property type="term" value="F:DNA helicase activity"/>
    <property type="evidence" value="ECO:0007669"/>
    <property type="project" value="InterPro"/>
</dbReference>
<dbReference type="Proteomes" id="UP000671873">
    <property type="component" value="Segment"/>
</dbReference>
<dbReference type="GO" id="GO:0005524">
    <property type="term" value="F:ATP binding"/>
    <property type="evidence" value="ECO:0007669"/>
    <property type="project" value="InterPro"/>
</dbReference>
<dbReference type="PANTHER" id="PTHR30153">
    <property type="entry name" value="REPLICATIVE DNA HELICASE DNAB"/>
    <property type="match status" value="1"/>
</dbReference>
<evidence type="ECO:0000313" key="3">
    <source>
        <dbReference type="EMBL" id="QIW87880.1"/>
    </source>
</evidence>
<accession>A0A858MV81</accession>
<keyword evidence="3" id="KW-0378">Hydrolase</keyword>
<gene>
    <name evidence="3" type="ORF">Ab1vBOLIVR5_gp232</name>
</gene>
<evidence type="ECO:0000313" key="4">
    <source>
        <dbReference type="Proteomes" id="UP000671873"/>
    </source>
</evidence>
<organism evidence="3 4">
    <name type="scientific">Agrobacterium phage OLIVR5</name>
    <dbReference type="NCBI Taxonomy" id="2723773"/>
    <lineage>
        <taxon>Viruses</taxon>
        <taxon>Duplodnaviria</taxon>
        <taxon>Heunggongvirae</taxon>
        <taxon>Uroviricota</taxon>
        <taxon>Caudoviricetes</taxon>
        <taxon>Pootjesviridae</taxon>
        <taxon>Heverleevirus</taxon>
        <taxon>Heverleevirus OLIVR5</taxon>
    </lineage>
</organism>
<dbReference type="SUPFAM" id="SSF52540">
    <property type="entry name" value="P-loop containing nucleoside triphosphate hydrolases"/>
    <property type="match status" value="1"/>
</dbReference>
<keyword evidence="4" id="KW-1185">Reference proteome</keyword>
<keyword evidence="3" id="KW-0347">Helicase</keyword>
<evidence type="ECO:0000259" key="2">
    <source>
        <dbReference type="PROSITE" id="PS51199"/>
    </source>
</evidence>
<dbReference type="InterPro" id="IPR007694">
    <property type="entry name" value="DNA_helicase_DnaB-like_C"/>
</dbReference>
<dbReference type="Pfam" id="PF03796">
    <property type="entry name" value="DnaB_C"/>
    <property type="match status" value="1"/>
</dbReference>
<keyword evidence="3" id="KW-0547">Nucleotide-binding</keyword>
<keyword evidence="3" id="KW-0067">ATP-binding</keyword>
<reference evidence="3 4" key="1">
    <citation type="submission" date="2020-03" db="EMBL/GenBank/DDBJ databases">
        <authorList>
            <person name="Holtappels D."/>
            <person name="Bomans J.P.J."/>
            <person name="Lavigne R."/>
            <person name="Wagemans J."/>
        </authorList>
    </citation>
    <scope>NUCLEOTIDE SEQUENCE [LARGE SCALE GENOMIC DNA]</scope>
    <source>
        <strain evidence="3 4">OLIVR5</strain>
    </source>
</reference>
<proteinExistence type="predicted"/>